<dbReference type="InterPro" id="IPR001781">
    <property type="entry name" value="Znf_LIM"/>
</dbReference>
<dbReference type="PROSITE" id="PS00478">
    <property type="entry name" value="LIM_DOMAIN_1"/>
    <property type="match status" value="1"/>
</dbReference>
<evidence type="ECO:0000256" key="2">
    <source>
        <dbReference type="ARBA" id="ARBA00022833"/>
    </source>
</evidence>
<dbReference type="SUPFAM" id="SSF57716">
    <property type="entry name" value="Glucocorticoid receptor-like (DNA-binding domain)"/>
    <property type="match status" value="2"/>
</dbReference>
<comment type="caution">
    <text evidence="6">The sequence shown here is derived from an EMBL/GenBank/DDBJ whole genome shotgun (WGS) entry which is preliminary data.</text>
</comment>
<evidence type="ECO:0000256" key="1">
    <source>
        <dbReference type="ARBA" id="ARBA00022723"/>
    </source>
</evidence>
<accession>A0AAN7UC38</accession>
<keyword evidence="1 4" id="KW-0479">Metal-binding</keyword>
<dbReference type="Gene3D" id="2.10.110.10">
    <property type="entry name" value="Cysteine Rich Protein"/>
    <property type="match status" value="1"/>
</dbReference>
<evidence type="ECO:0000259" key="5">
    <source>
        <dbReference type="PROSITE" id="PS50023"/>
    </source>
</evidence>
<evidence type="ECO:0000313" key="6">
    <source>
        <dbReference type="EMBL" id="KAK5578448.1"/>
    </source>
</evidence>
<evidence type="ECO:0000256" key="3">
    <source>
        <dbReference type="ARBA" id="ARBA00023038"/>
    </source>
</evidence>
<dbReference type="AlphaFoldDB" id="A0AAN7UC38"/>
<reference evidence="6 7" key="1">
    <citation type="submission" date="2023-11" db="EMBL/GenBank/DDBJ databases">
        <title>Dfirmibasis_genome.</title>
        <authorList>
            <person name="Edelbroek B."/>
            <person name="Kjellin J."/>
            <person name="Jerlstrom-Hultqvist J."/>
            <person name="Soderbom F."/>
        </authorList>
    </citation>
    <scope>NUCLEOTIDE SEQUENCE [LARGE SCALE GENOMIC DNA]</scope>
    <source>
        <strain evidence="6 7">TNS-C-14</strain>
    </source>
</reference>
<evidence type="ECO:0000256" key="4">
    <source>
        <dbReference type="PROSITE-ProRule" id="PRU00125"/>
    </source>
</evidence>
<gene>
    <name evidence="6" type="ORF">RB653_008119</name>
</gene>
<feature type="domain" description="LIM zinc-binding" evidence="5">
    <location>
        <begin position="5"/>
        <end position="65"/>
    </location>
</feature>
<dbReference type="GO" id="GO:0046872">
    <property type="term" value="F:metal ion binding"/>
    <property type="evidence" value="ECO:0007669"/>
    <property type="project" value="UniProtKB-KW"/>
</dbReference>
<dbReference type="CDD" id="cd09358">
    <property type="entry name" value="LIM_Mical_like"/>
    <property type="match status" value="1"/>
</dbReference>
<name>A0AAN7UC38_9MYCE</name>
<dbReference type="SMART" id="SM00132">
    <property type="entry name" value="LIM"/>
    <property type="match status" value="1"/>
</dbReference>
<keyword evidence="7" id="KW-1185">Reference proteome</keyword>
<organism evidence="6 7">
    <name type="scientific">Dictyostelium firmibasis</name>
    <dbReference type="NCBI Taxonomy" id="79012"/>
    <lineage>
        <taxon>Eukaryota</taxon>
        <taxon>Amoebozoa</taxon>
        <taxon>Evosea</taxon>
        <taxon>Eumycetozoa</taxon>
        <taxon>Dictyostelia</taxon>
        <taxon>Dictyosteliales</taxon>
        <taxon>Dictyosteliaceae</taxon>
        <taxon>Dictyostelium</taxon>
    </lineage>
</organism>
<keyword evidence="3 4" id="KW-0440">LIM domain</keyword>
<dbReference type="EMBL" id="JAVFKY010000003">
    <property type="protein sequence ID" value="KAK5578448.1"/>
    <property type="molecule type" value="Genomic_DNA"/>
</dbReference>
<dbReference type="Pfam" id="PF00412">
    <property type="entry name" value="LIM"/>
    <property type="match status" value="1"/>
</dbReference>
<dbReference type="PROSITE" id="PS50023">
    <property type="entry name" value="LIM_DOMAIN_2"/>
    <property type="match status" value="1"/>
</dbReference>
<dbReference type="Proteomes" id="UP001344447">
    <property type="component" value="Unassembled WGS sequence"/>
</dbReference>
<evidence type="ECO:0000313" key="7">
    <source>
        <dbReference type="Proteomes" id="UP001344447"/>
    </source>
</evidence>
<proteinExistence type="predicted"/>
<sequence>MSNLGKCTRCSKTVYSQEGFIAVKVPFHRSCFKCEVCNWQLVLTNYKSINGKVYCANHYPVGGLSVTPEKTHTTADDLVTKNALNAPKVDTVNEQLRGGNEKPQTSTEDLVTKNALKAPKLDNVNNQVRGVSDSAPLTSSDDLVTKNALKAPKLDNVNNQVRGTSAMGPQTGIDDLATANALKAPKLDTMTGYQKSVQN</sequence>
<dbReference type="PANTHER" id="PTHR24206">
    <property type="entry name" value="OS06G0237300 PROTEIN"/>
    <property type="match status" value="1"/>
</dbReference>
<protein>
    <recommendedName>
        <fullName evidence="5">LIM zinc-binding domain-containing protein</fullName>
    </recommendedName>
</protein>
<keyword evidence="2 4" id="KW-0862">Zinc</keyword>